<evidence type="ECO:0000256" key="1">
    <source>
        <dbReference type="SAM" id="MobiDB-lite"/>
    </source>
</evidence>
<reference evidence="2" key="1">
    <citation type="submission" date="2022-12" db="EMBL/GenBank/DDBJ databases">
        <title>Chromosome-level genome assembly of the bean flower thrips Megalurothrips usitatus.</title>
        <authorList>
            <person name="Ma L."/>
            <person name="Liu Q."/>
            <person name="Li H."/>
            <person name="Cai W."/>
        </authorList>
    </citation>
    <scope>NUCLEOTIDE SEQUENCE</scope>
    <source>
        <strain evidence="2">Cailab_2022a</strain>
    </source>
</reference>
<sequence length="195" mass="21249">MVSYCNSLAMYRHQQQALQQAHPAAPGWYQSYQPHPQHAQQYQAVGAVGGMPSWHHPPPPHTHPAFQPGDWSPSTTPDYMHHHHHHHHQSLHQHDHAEALLPGMPSPPMTVSGSDMSSPSGGGTVTPPSGPGRPLPARSPFEWMKKPSYQSQPNPGKWSEADGYRVPGCGLSARPRARGTRRGCCGCRCSCSSTG</sequence>
<evidence type="ECO:0000313" key="2">
    <source>
        <dbReference type="EMBL" id="KAJ1529345.1"/>
    </source>
</evidence>
<organism evidence="2 3">
    <name type="scientific">Megalurothrips usitatus</name>
    <name type="common">bean blossom thrips</name>
    <dbReference type="NCBI Taxonomy" id="439358"/>
    <lineage>
        <taxon>Eukaryota</taxon>
        <taxon>Metazoa</taxon>
        <taxon>Ecdysozoa</taxon>
        <taxon>Arthropoda</taxon>
        <taxon>Hexapoda</taxon>
        <taxon>Insecta</taxon>
        <taxon>Pterygota</taxon>
        <taxon>Neoptera</taxon>
        <taxon>Paraneoptera</taxon>
        <taxon>Thysanoptera</taxon>
        <taxon>Terebrantia</taxon>
        <taxon>Thripoidea</taxon>
        <taxon>Thripidae</taxon>
        <taxon>Megalurothrips</taxon>
    </lineage>
</organism>
<dbReference type="EMBL" id="JAPTSV010000003">
    <property type="protein sequence ID" value="KAJ1529345.1"/>
    <property type="molecule type" value="Genomic_DNA"/>
</dbReference>
<feature type="compositionally biased region" description="Basic residues" evidence="1">
    <location>
        <begin position="81"/>
        <end position="90"/>
    </location>
</feature>
<proteinExistence type="predicted"/>
<dbReference type="AlphaFoldDB" id="A0AAV7XVU3"/>
<dbReference type="Proteomes" id="UP001075354">
    <property type="component" value="Chromosome 3"/>
</dbReference>
<keyword evidence="3" id="KW-1185">Reference proteome</keyword>
<accession>A0AAV7XVU3</accession>
<feature type="region of interest" description="Disordered" evidence="1">
    <location>
        <begin position="103"/>
        <end position="164"/>
    </location>
</feature>
<comment type="caution">
    <text evidence="2">The sequence shown here is derived from an EMBL/GenBank/DDBJ whole genome shotgun (WGS) entry which is preliminary data.</text>
</comment>
<gene>
    <name evidence="2" type="ORF">ONE63_006133</name>
</gene>
<name>A0AAV7XVU3_9NEOP</name>
<evidence type="ECO:0000313" key="3">
    <source>
        <dbReference type="Proteomes" id="UP001075354"/>
    </source>
</evidence>
<feature type="region of interest" description="Disordered" evidence="1">
    <location>
        <begin position="52"/>
        <end position="90"/>
    </location>
</feature>
<protein>
    <submittedName>
        <fullName evidence="2">Uncharacterized protein</fullName>
    </submittedName>
</protein>